<reference evidence="2 3" key="1">
    <citation type="submission" date="2014-07" db="EMBL/GenBank/DDBJ databases">
        <authorList>
            <person name="McCorrison J."/>
            <person name="Sanka R."/>
            <person name="Torralba M."/>
            <person name="Gillis M."/>
            <person name="Haft D.H."/>
            <person name="Methe B."/>
            <person name="Sutton G."/>
            <person name="Nelson K.E."/>
        </authorList>
    </citation>
    <scope>NUCLEOTIDE SEQUENCE [LARGE SCALE GENOMIC DNA]</scope>
    <source>
        <strain evidence="2 3">DNF00853</strain>
    </source>
</reference>
<dbReference type="OrthoDB" id="1060853at2"/>
<dbReference type="Gene3D" id="2.60.120.260">
    <property type="entry name" value="Galactose-binding domain-like"/>
    <property type="match status" value="1"/>
</dbReference>
<proteinExistence type="predicted"/>
<protein>
    <recommendedName>
        <fullName evidence="4">CBM-cenC domain-containing protein</fullName>
    </recommendedName>
</protein>
<dbReference type="EMBL" id="JRNN01000096">
    <property type="protein sequence ID" value="KGF32940.1"/>
    <property type="molecule type" value="Genomic_DNA"/>
</dbReference>
<comment type="caution">
    <text evidence="2">The sequence shown here is derived from an EMBL/GenBank/DDBJ whole genome shotgun (WGS) entry which is preliminary data.</text>
</comment>
<evidence type="ECO:0008006" key="4">
    <source>
        <dbReference type="Google" id="ProtNLM"/>
    </source>
</evidence>
<feature type="region of interest" description="Disordered" evidence="1">
    <location>
        <begin position="986"/>
        <end position="1018"/>
    </location>
</feature>
<accession>A0A095ZDW0</accession>
<dbReference type="Proteomes" id="UP000029556">
    <property type="component" value="Unassembled WGS sequence"/>
</dbReference>
<evidence type="ECO:0000256" key="1">
    <source>
        <dbReference type="SAM" id="MobiDB-lite"/>
    </source>
</evidence>
<gene>
    <name evidence="2" type="ORF">HMPREF2137_12470</name>
</gene>
<organism evidence="2 3">
    <name type="scientific">Hoylesella buccalis DNF00853</name>
    <dbReference type="NCBI Taxonomy" id="1401074"/>
    <lineage>
        <taxon>Bacteria</taxon>
        <taxon>Pseudomonadati</taxon>
        <taxon>Bacteroidota</taxon>
        <taxon>Bacteroidia</taxon>
        <taxon>Bacteroidales</taxon>
        <taxon>Prevotellaceae</taxon>
        <taxon>Hoylesella</taxon>
    </lineage>
</organism>
<sequence>MDAILTEGAVLERELGKTDVVKLSWNSDCKKTLPVGSYIVPFDDGLKYRLLDDYTPSEGSTSLKYEPVFNHPLAILSRNPFLYGTTDQDGNPIKQQEWSYDGLTTNALEYACKAINEALGITDESKKFTYTLCGTVDPTISFSVSSNDILSVLSSMAQACKDNSSEWHLSWEDHTLYFGQIFINLGEKIPLLKVHDNINFASVNSSNEPYYNCFYPQGSSRNMSRKAQVGLGNVATLVRLGLNKNKFPDGCIYVDKDSNVITKEDFEQSGAVKQMVALSFDDVYPHIDLYAYNVRPRYRYLKNKQTNEIEKDANGKNKVYTTWYMRLAYPTTVKDDTKTLVNTTNDIDEHGKQVTHYWYDYELNVKEQVLQGHTLKATFKVNTHATDGKYDALTQSLVGQPNGQDGFELAYFDKNDAKEIPSNQKDGDSGINIKAGDYEIMFYQSGDVIIPTNTEEGLFPRGNNLPDLTCNIVVLFNIKQGQQEIASAQEELAKRTEKEIERRFKDNNNYSFSSNPVAFEENNPNLHIGQKVIFNDGQGYELSTRIIKIESKIDFPFIQSITVGNQAVKGAITQLKEDVKSILSGNFSGGGGLNASQIENVIKNFTLPRFLRKDVADEAKGHITFWRGLTALVKSFFNGIENNGNFRNKGDITNSGNIMTKNLTVTDKATFFELEIQKAKAAGGMSVNSAGSFHIDAVEETIDGYVCYQRAEQDGVMLLQTCEPKDQMMCSNGMNILKGGKGNHYYWRLATKAPKEVVMHTIDGKEEKCLKIVLSKTDRQKAENESPQDIGDIPKVGDDLVQIGNRDNKERQSVIMTCAYNSFDGDLKAPYWVQYDGVNDYKLSTHKRTWFAANGSQVTGNFKVQSDNGGLESIEDYMKSLASENSSVLYKLVMSSSQFNVKADGSFTPQFIYINAYKVQGENLTPLSPSENVKVYVSKGENELGIKGYLSTMGRWNLWVEKEDLDDVLNVDLYVKGKLADKQKIHVVRDGQDGRNGRDGQKGKDGINGENGTDGKDGKDAVSYNLIPMQEAAVAYKADSGKKLVRLFLAYKIQKKVGEVTRELALGEEGIKLSVTGITETFKSIDGAYVLDKKDVEYKETNIDTYIVTLKKGSDIVDQRIVPITFKPKVVFDIDTKNGEIRSDITNVKGDVNSFRATIKKTKATVGNLQKEFTQLQMTSKEISLTVNNGTRPNLLWGSDLDLSGVQDKIKLAYHNGDVIQQNTAKKEELQQQLDATPTNDTAKRNDLQDKINACDKGINTARNKVSECKVAIEKHLGVGLNATRVDSIEWFEYLKGGGVGGADAIKAKVAAVNGEGNYYAGLYWQTGFGAKHHIKVKPNTKYTYSFWLKTEILQGSGYVVVESFNMESLNGGRKGRTMPWTSVPVKNKWERMSYTFTTGDTGYIMVGVGLSGEDDFSGLIYLCRPKLEEGNTATPWCAYDGTVEALIASGFSLKDKDFTATSDNFKVRNNKGEWTFLVDENGHINAKLISAESISAQKIAQPFVEQESFGMLMTSPSLSWYITKGDNINNRYILASELNGAVLNIYNHTADTIKFYSTLAVGKKTYFIKTVNVLVEIEPGAMFRAFGVPIKGMKMITDNGTTTLVALVPLVPMELTKLDGDIRANYIGAVKGFLTIK</sequence>
<name>A0A095ZDW0_9BACT</name>
<evidence type="ECO:0000313" key="2">
    <source>
        <dbReference type="EMBL" id="KGF32940.1"/>
    </source>
</evidence>
<evidence type="ECO:0000313" key="3">
    <source>
        <dbReference type="Proteomes" id="UP000029556"/>
    </source>
</evidence>